<feature type="domain" description="HTH deoR-type" evidence="3">
    <location>
        <begin position="2"/>
        <end position="57"/>
    </location>
</feature>
<name>A0A239KF26_9FIRM</name>
<dbReference type="GO" id="GO:0003700">
    <property type="term" value="F:DNA-binding transcription factor activity"/>
    <property type="evidence" value="ECO:0007669"/>
    <property type="project" value="InterPro"/>
</dbReference>
<reference evidence="5" key="1">
    <citation type="submission" date="2017-06" db="EMBL/GenBank/DDBJ databases">
        <authorList>
            <person name="Varghese N."/>
            <person name="Submissions S."/>
        </authorList>
    </citation>
    <scope>NUCLEOTIDE SEQUENCE [LARGE SCALE GENOMIC DNA]</scope>
    <source>
        <strain evidence="5">SCA</strain>
    </source>
</reference>
<dbReference type="RefSeq" id="WP_089285326.1">
    <property type="nucleotide sequence ID" value="NZ_FZOJ01000046.1"/>
</dbReference>
<dbReference type="PROSITE" id="PS51000">
    <property type="entry name" value="HTH_DEOR_2"/>
    <property type="match status" value="1"/>
</dbReference>
<dbReference type="GO" id="GO:0003677">
    <property type="term" value="F:DNA binding"/>
    <property type="evidence" value="ECO:0007669"/>
    <property type="project" value="UniProtKB-KW"/>
</dbReference>
<keyword evidence="2" id="KW-0804">Transcription</keyword>
<keyword evidence="4" id="KW-0238">DNA-binding</keyword>
<dbReference type="InterPro" id="IPR013196">
    <property type="entry name" value="HTH_11"/>
</dbReference>
<dbReference type="PROSITE" id="PS52050">
    <property type="entry name" value="WYL"/>
    <property type="match status" value="1"/>
</dbReference>
<evidence type="ECO:0000313" key="4">
    <source>
        <dbReference type="EMBL" id="SNT16229.1"/>
    </source>
</evidence>
<dbReference type="Pfam" id="PF25583">
    <property type="entry name" value="WCX"/>
    <property type="match status" value="1"/>
</dbReference>
<gene>
    <name evidence="4" type="ORF">SAMN05446037_104618</name>
</gene>
<dbReference type="Proteomes" id="UP000198304">
    <property type="component" value="Unassembled WGS sequence"/>
</dbReference>
<dbReference type="Pfam" id="PF13280">
    <property type="entry name" value="WYL"/>
    <property type="match status" value="1"/>
</dbReference>
<dbReference type="SUPFAM" id="SSF46785">
    <property type="entry name" value="Winged helix' DNA-binding domain"/>
    <property type="match status" value="1"/>
</dbReference>
<dbReference type="InterPro" id="IPR001034">
    <property type="entry name" value="DeoR_HTH"/>
</dbReference>
<keyword evidence="5" id="KW-1185">Reference proteome</keyword>
<dbReference type="Pfam" id="PF08279">
    <property type="entry name" value="HTH_11"/>
    <property type="match status" value="1"/>
</dbReference>
<dbReference type="InterPro" id="IPR036390">
    <property type="entry name" value="WH_DNA-bd_sf"/>
</dbReference>
<dbReference type="OrthoDB" id="9767131at2"/>
<dbReference type="InterPro" id="IPR057727">
    <property type="entry name" value="WCX_dom"/>
</dbReference>
<sequence>MSESRLFKIIYYLLDKGQASAPELAEICEVSVRTIYRDIDMLSGAGIPIYANTGRNGGIRLQDHFVLRNAVLSEKEKQEILMGIQSLSAIQYPTADNILVKLGAIFQTTQSNWIEVDFSRWGSVQEKEQKVFCILKQAILEREVIQFTYYFSCGNRLRRDAEPVKLLYKDRSWYVFAFCPDKSDYRLFRVSRMKEIILTGKTFEMKAEGTNFVLPMPEDWGTLLQLELNFPDECSYRLYDTFDESVILKTESGYKVQVALPENEWLYDFIMSFGDNVTVIRPEHLKENIIKRFENALQHYRKEQ</sequence>
<evidence type="ECO:0000256" key="2">
    <source>
        <dbReference type="ARBA" id="ARBA00023163"/>
    </source>
</evidence>
<organism evidence="4 5">
    <name type="scientific">Anaerovirgula multivorans</name>
    <dbReference type="NCBI Taxonomy" id="312168"/>
    <lineage>
        <taxon>Bacteria</taxon>
        <taxon>Bacillati</taxon>
        <taxon>Bacillota</taxon>
        <taxon>Clostridia</taxon>
        <taxon>Peptostreptococcales</taxon>
        <taxon>Natronincolaceae</taxon>
        <taxon>Anaerovirgula</taxon>
    </lineage>
</organism>
<protein>
    <submittedName>
        <fullName evidence="4">Predicted DNA-binding transcriptional regulator YafY, contains an HTH and WYL domains</fullName>
    </submittedName>
</protein>
<accession>A0A239KF26</accession>
<dbReference type="PANTHER" id="PTHR34580:SF1">
    <property type="entry name" value="PROTEIN PAFC"/>
    <property type="match status" value="1"/>
</dbReference>
<dbReference type="PIRSF" id="PIRSF016838">
    <property type="entry name" value="PafC"/>
    <property type="match status" value="1"/>
</dbReference>
<dbReference type="AlphaFoldDB" id="A0A239KF26"/>
<dbReference type="EMBL" id="FZOJ01000046">
    <property type="protein sequence ID" value="SNT16229.1"/>
    <property type="molecule type" value="Genomic_DNA"/>
</dbReference>
<dbReference type="InterPro" id="IPR051534">
    <property type="entry name" value="CBASS_pafABC_assoc_protein"/>
</dbReference>
<dbReference type="PANTHER" id="PTHR34580">
    <property type="match status" value="1"/>
</dbReference>
<evidence type="ECO:0000256" key="1">
    <source>
        <dbReference type="ARBA" id="ARBA00023015"/>
    </source>
</evidence>
<dbReference type="InterPro" id="IPR028349">
    <property type="entry name" value="PafC-like"/>
</dbReference>
<dbReference type="InterPro" id="IPR036388">
    <property type="entry name" value="WH-like_DNA-bd_sf"/>
</dbReference>
<dbReference type="Gene3D" id="1.10.10.10">
    <property type="entry name" value="Winged helix-like DNA-binding domain superfamily/Winged helix DNA-binding domain"/>
    <property type="match status" value="1"/>
</dbReference>
<keyword evidence="1" id="KW-0805">Transcription regulation</keyword>
<proteinExistence type="predicted"/>
<evidence type="ECO:0000313" key="5">
    <source>
        <dbReference type="Proteomes" id="UP000198304"/>
    </source>
</evidence>
<evidence type="ECO:0000259" key="3">
    <source>
        <dbReference type="PROSITE" id="PS51000"/>
    </source>
</evidence>
<dbReference type="InterPro" id="IPR026881">
    <property type="entry name" value="WYL_dom"/>
</dbReference>